<keyword evidence="1" id="KW-0732">Signal</keyword>
<comment type="caution">
    <text evidence="2">The sequence shown here is derived from an EMBL/GenBank/DDBJ whole genome shotgun (WGS) entry which is preliminary data.</text>
</comment>
<proteinExistence type="predicted"/>
<evidence type="ECO:0000313" key="3">
    <source>
        <dbReference type="Proteomes" id="UP000636709"/>
    </source>
</evidence>
<name>A0A835C645_9POAL</name>
<protein>
    <submittedName>
        <fullName evidence="2">Uncharacterized protein</fullName>
    </submittedName>
</protein>
<evidence type="ECO:0000256" key="1">
    <source>
        <dbReference type="SAM" id="SignalP"/>
    </source>
</evidence>
<evidence type="ECO:0000313" key="2">
    <source>
        <dbReference type="EMBL" id="KAF8721106.1"/>
    </source>
</evidence>
<sequence>MLWVAVVALAAVAAVPAAAEAELGCFCDCMKNRCMTLGAGADKYDCAAACTEGCTQIASRASPGMTTSAGSEQALMWAAWWAL</sequence>
<feature type="chain" id="PRO_5032991183" evidence="1">
    <location>
        <begin position="22"/>
        <end position="83"/>
    </location>
</feature>
<dbReference type="AlphaFoldDB" id="A0A835C645"/>
<keyword evidence="3" id="KW-1185">Reference proteome</keyword>
<gene>
    <name evidence="2" type="ORF">HU200_023524</name>
</gene>
<reference evidence="2" key="1">
    <citation type="submission" date="2020-07" db="EMBL/GenBank/DDBJ databases">
        <title>Genome sequence and genetic diversity analysis of an under-domesticated orphan crop, white fonio (Digitaria exilis).</title>
        <authorList>
            <person name="Bennetzen J.L."/>
            <person name="Chen S."/>
            <person name="Ma X."/>
            <person name="Wang X."/>
            <person name="Yssel A.E.J."/>
            <person name="Chaluvadi S.R."/>
            <person name="Johnson M."/>
            <person name="Gangashetty P."/>
            <person name="Hamidou F."/>
            <person name="Sanogo M.D."/>
            <person name="Zwaenepoel A."/>
            <person name="Wallace J."/>
            <person name="Van De Peer Y."/>
            <person name="Van Deynze A."/>
        </authorList>
    </citation>
    <scope>NUCLEOTIDE SEQUENCE</scope>
    <source>
        <tissue evidence="2">Leaves</tissue>
    </source>
</reference>
<dbReference type="EMBL" id="JACEFO010001687">
    <property type="protein sequence ID" value="KAF8721106.1"/>
    <property type="molecule type" value="Genomic_DNA"/>
</dbReference>
<feature type="signal peptide" evidence="1">
    <location>
        <begin position="1"/>
        <end position="21"/>
    </location>
</feature>
<accession>A0A835C645</accession>
<organism evidence="2 3">
    <name type="scientific">Digitaria exilis</name>
    <dbReference type="NCBI Taxonomy" id="1010633"/>
    <lineage>
        <taxon>Eukaryota</taxon>
        <taxon>Viridiplantae</taxon>
        <taxon>Streptophyta</taxon>
        <taxon>Embryophyta</taxon>
        <taxon>Tracheophyta</taxon>
        <taxon>Spermatophyta</taxon>
        <taxon>Magnoliopsida</taxon>
        <taxon>Liliopsida</taxon>
        <taxon>Poales</taxon>
        <taxon>Poaceae</taxon>
        <taxon>PACMAD clade</taxon>
        <taxon>Panicoideae</taxon>
        <taxon>Panicodae</taxon>
        <taxon>Paniceae</taxon>
        <taxon>Anthephorinae</taxon>
        <taxon>Digitaria</taxon>
    </lineage>
</organism>
<dbReference type="Proteomes" id="UP000636709">
    <property type="component" value="Unassembled WGS sequence"/>
</dbReference>